<name>A0AAJ0CAS9_9PEZI</name>
<feature type="compositionally biased region" description="Polar residues" evidence="1">
    <location>
        <begin position="112"/>
        <end position="125"/>
    </location>
</feature>
<reference evidence="3" key="1">
    <citation type="submission" date="2023-06" db="EMBL/GenBank/DDBJ databases">
        <title>Genome-scale phylogeny and comparative genomics of the fungal order Sordariales.</title>
        <authorList>
            <consortium name="Lawrence Berkeley National Laboratory"/>
            <person name="Hensen N."/>
            <person name="Bonometti L."/>
            <person name="Westerberg I."/>
            <person name="Brannstrom I.O."/>
            <person name="Guillou S."/>
            <person name="Cros-Aarteil S."/>
            <person name="Calhoun S."/>
            <person name="Haridas S."/>
            <person name="Kuo A."/>
            <person name="Mondo S."/>
            <person name="Pangilinan J."/>
            <person name="Riley R."/>
            <person name="Labutti K."/>
            <person name="Andreopoulos B."/>
            <person name="Lipzen A."/>
            <person name="Chen C."/>
            <person name="Yanf M."/>
            <person name="Daum C."/>
            <person name="Ng V."/>
            <person name="Clum A."/>
            <person name="Steindorff A."/>
            <person name="Ohm R."/>
            <person name="Martin F."/>
            <person name="Silar P."/>
            <person name="Natvig D."/>
            <person name="Lalanne C."/>
            <person name="Gautier V."/>
            <person name="Ament-Velasquez S.L."/>
            <person name="Kruys A."/>
            <person name="Hutchinson M.I."/>
            <person name="Powell A.J."/>
            <person name="Barry K."/>
            <person name="Miller A.N."/>
            <person name="Grigoriev I.V."/>
            <person name="Debuchy R."/>
            <person name="Gladieux P."/>
            <person name="Thoren M.H."/>
            <person name="Johannesson H."/>
        </authorList>
    </citation>
    <scope>NUCLEOTIDE SEQUENCE</scope>
    <source>
        <strain evidence="3">8032-3</strain>
    </source>
</reference>
<evidence type="ECO:0000313" key="4">
    <source>
        <dbReference type="Proteomes" id="UP001244011"/>
    </source>
</evidence>
<feature type="region of interest" description="Disordered" evidence="1">
    <location>
        <begin position="81"/>
        <end position="145"/>
    </location>
</feature>
<proteinExistence type="predicted"/>
<sequence>MTKKWDEHMAIIMRLYKEQNIPLHEVQTIMEQKHNFKASWVTTPSFYKLAQVELPPDSHLSTRAYRSRFEKWGIHKYNCRRKGSSDGQVHALPAAPLEGGESTAAVTPPVSPGNSDQPGTRSGPSNGPFCGLESQIYPISPGYAS</sequence>
<comment type="caution">
    <text evidence="3">The sequence shown here is derived from an EMBL/GenBank/DDBJ whole genome shotgun (WGS) entry which is preliminary data.</text>
</comment>
<dbReference type="Proteomes" id="UP001244011">
    <property type="component" value="Unassembled WGS sequence"/>
</dbReference>
<dbReference type="EMBL" id="MU838998">
    <property type="protein sequence ID" value="KAK1771799.1"/>
    <property type="molecule type" value="Genomic_DNA"/>
</dbReference>
<accession>A0AAJ0CAS9</accession>
<protein>
    <submittedName>
        <fullName evidence="3">Clr5 domain-containing protein</fullName>
    </submittedName>
</protein>
<gene>
    <name evidence="3" type="ORF">QBC33DRAFT_168313</name>
</gene>
<dbReference type="GeneID" id="85305483"/>
<evidence type="ECO:0000259" key="2">
    <source>
        <dbReference type="Pfam" id="PF14420"/>
    </source>
</evidence>
<organism evidence="3 4">
    <name type="scientific">Phialemonium atrogriseum</name>
    <dbReference type="NCBI Taxonomy" id="1093897"/>
    <lineage>
        <taxon>Eukaryota</taxon>
        <taxon>Fungi</taxon>
        <taxon>Dikarya</taxon>
        <taxon>Ascomycota</taxon>
        <taxon>Pezizomycotina</taxon>
        <taxon>Sordariomycetes</taxon>
        <taxon>Sordariomycetidae</taxon>
        <taxon>Cephalothecales</taxon>
        <taxon>Cephalothecaceae</taxon>
        <taxon>Phialemonium</taxon>
    </lineage>
</organism>
<evidence type="ECO:0000256" key="1">
    <source>
        <dbReference type="SAM" id="MobiDB-lite"/>
    </source>
</evidence>
<keyword evidence="4" id="KW-1185">Reference proteome</keyword>
<dbReference type="Pfam" id="PF14420">
    <property type="entry name" value="Clr5"/>
    <property type="match status" value="1"/>
</dbReference>
<evidence type="ECO:0000313" key="3">
    <source>
        <dbReference type="EMBL" id="KAK1771799.1"/>
    </source>
</evidence>
<dbReference type="AlphaFoldDB" id="A0AAJ0CAS9"/>
<dbReference type="InterPro" id="IPR025676">
    <property type="entry name" value="Clr5_dom"/>
</dbReference>
<feature type="domain" description="Clr5" evidence="2">
    <location>
        <begin position="1"/>
        <end position="76"/>
    </location>
</feature>
<dbReference type="RefSeq" id="XP_060288012.1">
    <property type="nucleotide sequence ID" value="XM_060422296.1"/>
</dbReference>